<dbReference type="InterPro" id="IPR011990">
    <property type="entry name" value="TPR-like_helical_dom_sf"/>
</dbReference>
<dbReference type="Pfam" id="PF07980">
    <property type="entry name" value="SusD_RagB"/>
    <property type="match status" value="1"/>
</dbReference>
<gene>
    <name evidence="8" type="ORF">LX99_00360</name>
</gene>
<evidence type="ECO:0000313" key="8">
    <source>
        <dbReference type="EMBL" id="PWK79900.1"/>
    </source>
</evidence>
<reference evidence="8 9" key="1">
    <citation type="submission" date="2018-05" db="EMBL/GenBank/DDBJ databases">
        <title>Genomic Encyclopedia of Archaeal and Bacterial Type Strains, Phase II (KMG-II): from individual species to whole genera.</title>
        <authorList>
            <person name="Goeker M."/>
        </authorList>
    </citation>
    <scope>NUCLEOTIDE SEQUENCE [LARGE SCALE GENOMIC DNA]</scope>
    <source>
        <strain evidence="8 9">DSM 19975</strain>
    </source>
</reference>
<evidence type="ECO:0000256" key="1">
    <source>
        <dbReference type="ARBA" id="ARBA00004442"/>
    </source>
</evidence>
<dbReference type="GO" id="GO:0009279">
    <property type="term" value="C:cell outer membrane"/>
    <property type="evidence" value="ECO:0007669"/>
    <property type="project" value="UniProtKB-SubCell"/>
</dbReference>
<proteinExistence type="inferred from homology"/>
<name>A0A316HIR5_9SPHI</name>
<protein>
    <submittedName>
        <fullName evidence="8">Putative outer membrane starch-binding protein</fullName>
    </submittedName>
</protein>
<keyword evidence="5" id="KW-0998">Cell outer membrane</keyword>
<dbReference type="Proteomes" id="UP000245678">
    <property type="component" value="Unassembled WGS sequence"/>
</dbReference>
<dbReference type="RefSeq" id="WP_109605873.1">
    <property type="nucleotide sequence ID" value="NZ_QGHA01000001.1"/>
</dbReference>
<dbReference type="CDD" id="cd08977">
    <property type="entry name" value="SusD"/>
    <property type="match status" value="1"/>
</dbReference>
<evidence type="ECO:0000256" key="4">
    <source>
        <dbReference type="ARBA" id="ARBA00023136"/>
    </source>
</evidence>
<feature type="domain" description="RagB/SusD" evidence="6">
    <location>
        <begin position="290"/>
        <end position="493"/>
    </location>
</feature>
<dbReference type="EMBL" id="QGHA01000001">
    <property type="protein sequence ID" value="PWK79900.1"/>
    <property type="molecule type" value="Genomic_DNA"/>
</dbReference>
<comment type="caution">
    <text evidence="8">The sequence shown here is derived from an EMBL/GenBank/DDBJ whole genome shotgun (WGS) entry which is preliminary data.</text>
</comment>
<dbReference type="InterPro" id="IPR012944">
    <property type="entry name" value="SusD_RagB_dom"/>
</dbReference>
<sequence>MKSNNILYIAIALALFNSGCKKALDLKQQGVYTSDNYFRNETDAINAVSGIYSLLEEEDYIGHAESTFDTPSDDYWRSGDHGEDEAIENLTYDASNPAIRYPYKWRYEEINRSTNCIINIPKITAISADIKNRSLGEAYFLRAFGYWRSMLIHGDVPIITDEDYAKQLFNVPKSPIEEVRKQIESDLLKAVDLLPESYGPSDRGRVSKGTALGLLTKLYMYWEKLPEAIATGQKVISNPHYALATNYADNFTRANENSTELLFSIQALQNVVQNDFTVYYIPRPWGGYGFSQPLQGLANEFEAGDPRKQATLLAVGDIIDIGLVSTRQTVFTADLSATGFAFRKYAVFNPPSGTNDGGVDHTFAVPLLRSADIYLLVAEALIRTQGAGAGDALINQIRHRASASLKPVSGAGMKELIHERRVELAGEGERHQDLMRWDKKNIVDIAAIYNLPVSKAPVDQSKTITFVRPKNYYFPLPQQEIDKSKGVLVQNPNFK</sequence>
<dbReference type="AlphaFoldDB" id="A0A316HIR5"/>
<comment type="similarity">
    <text evidence="2">Belongs to the SusD family.</text>
</comment>
<evidence type="ECO:0000259" key="7">
    <source>
        <dbReference type="Pfam" id="PF14322"/>
    </source>
</evidence>
<dbReference type="Pfam" id="PF14322">
    <property type="entry name" value="SusD-like_3"/>
    <property type="match status" value="1"/>
</dbReference>
<keyword evidence="4" id="KW-0472">Membrane</keyword>
<feature type="domain" description="SusD-like N-terminal" evidence="7">
    <location>
        <begin position="97"/>
        <end position="220"/>
    </location>
</feature>
<dbReference type="InterPro" id="IPR033985">
    <property type="entry name" value="SusD-like_N"/>
</dbReference>
<keyword evidence="9" id="KW-1185">Reference proteome</keyword>
<comment type="subcellular location">
    <subcellularLocation>
        <location evidence="1">Cell outer membrane</location>
    </subcellularLocation>
</comment>
<dbReference type="Gene3D" id="1.25.40.390">
    <property type="match status" value="1"/>
</dbReference>
<evidence type="ECO:0000313" key="9">
    <source>
        <dbReference type="Proteomes" id="UP000245678"/>
    </source>
</evidence>
<evidence type="ECO:0000256" key="3">
    <source>
        <dbReference type="ARBA" id="ARBA00022729"/>
    </source>
</evidence>
<dbReference type="SUPFAM" id="SSF48452">
    <property type="entry name" value="TPR-like"/>
    <property type="match status" value="1"/>
</dbReference>
<accession>A0A316HIR5</accession>
<keyword evidence="3" id="KW-0732">Signal</keyword>
<evidence type="ECO:0000259" key="6">
    <source>
        <dbReference type="Pfam" id="PF07980"/>
    </source>
</evidence>
<organism evidence="8 9">
    <name type="scientific">Mucilaginibacter oryzae</name>
    <dbReference type="NCBI Taxonomy" id="468058"/>
    <lineage>
        <taxon>Bacteria</taxon>
        <taxon>Pseudomonadati</taxon>
        <taxon>Bacteroidota</taxon>
        <taxon>Sphingobacteriia</taxon>
        <taxon>Sphingobacteriales</taxon>
        <taxon>Sphingobacteriaceae</taxon>
        <taxon>Mucilaginibacter</taxon>
    </lineage>
</organism>
<evidence type="ECO:0000256" key="2">
    <source>
        <dbReference type="ARBA" id="ARBA00006275"/>
    </source>
</evidence>
<evidence type="ECO:0000256" key="5">
    <source>
        <dbReference type="ARBA" id="ARBA00023237"/>
    </source>
</evidence>